<dbReference type="InterPro" id="IPR001647">
    <property type="entry name" value="HTH_TetR"/>
</dbReference>
<evidence type="ECO:0000256" key="2">
    <source>
        <dbReference type="PROSITE-ProRule" id="PRU00335"/>
    </source>
</evidence>
<proteinExistence type="predicted"/>
<evidence type="ECO:0000256" key="1">
    <source>
        <dbReference type="ARBA" id="ARBA00023125"/>
    </source>
</evidence>
<evidence type="ECO:0000313" key="4">
    <source>
        <dbReference type="EMBL" id="MDC7683247.1"/>
    </source>
</evidence>
<dbReference type="Gene3D" id="1.10.357.10">
    <property type="entry name" value="Tetracycline Repressor, domain 2"/>
    <property type="match status" value="1"/>
</dbReference>
<sequence>MTLSPQSKRGQAKARNRALVLDAARKTFEKRGYELTTLRLIGIEAGLSTGVIFGNWPDKRSLYVEIYGHPPLTPEAGKLLWDYLVASGQNPASVIAGEVIVTVDAEAVTRSCGPQLEAA</sequence>
<organism evidence="4 5">
    <name type="scientific">Asticcacaulis aquaticus</name>
    <dbReference type="NCBI Taxonomy" id="2984212"/>
    <lineage>
        <taxon>Bacteria</taxon>
        <taxon>Pseudomonadati</taxon>
        <taxon>Pseudomonadota</taxon>
        <taxon>Alphaproteobacteria</taxon>
        <taxon>Caulobacterales</taxon>
        <taxon>Caulobacteraceae</taxon>
        <taxon>Asticcacaulis</taxon>
    </lineage>
</organism>
<keyword evidence="1 2" id="KW-0238">DNA-binding</keyword>
<keyword evidence="5" id="KW-1185">Reference proteome</keyword>
<evidence type="ECO:0000259" key="3">
    <source>
        <dbReference type="PROSITE" id="PS50977"/>
    </source>
</evidence>
<comment type="caution">
    <text evidence="4">The sequence shown here is derived from an EMBL/GenBank/DDBJ whole genome shotgun (WGS) entry which is preliminary data.</text>
</comment>
<dbReference type="SUPFAM" id="SSF46689">
    <property type="entry name" value="Homeodomain-like"/>
    <property type="match status" value="1"/>
</dbReference>
<dbReference type="RefSeq" id="WP_272747721.1">
    <property type="nucleotide sequence ID" value="NZ_JAQQKX010000005.1"/>
</dbReference>
<accession>A0ABT5HT63</accession>
<dbReference type="Proteomes" id="UP001214854">
    <property type="component" value="Unassembled WGS sequence"/>
</dbReference>
<dbReference type="Pfam" id="PF00440">
    <property type="entry name" value="TetR_N"/>
    <property type="match status" value="1"/>
</dbReference>
<dbReference type="PROSITE" id="PS50977">
    <property type="entry name" value="HTH_TETR_2"/>
    <property type="match status" value="1"/>
</dbReference>
<dbReference type="EMBL" id="JAQQKX010000005">
    <property type="protein sequence ID" value="MDC7683247.1"/>
    <property type="molecule type" value="Genomic_DNA"/>
</dbReference>
<evidence type="ECO:0000313" key="5">
    <source>
        <dbReference type="Proteomes" id="UP001214854"/>
    </source>
</evidence>
<name>A0ABT5HT63_9CAUL</name>
<reference evidence="4 5" key="1">
    <citation type="submission" date="2023-01" db="EMBL/GenBank/DDBJ databases">
        <title>Novel species of the genus Asticcacaulis isolated from rivers.</title>
        <authorList>
            <person name="Lu H."/>
        </authorList>
    </citation>
    <scope>NUCLEOTIDE SEQUENCE [LARGE SCALE GENOMIC DNA]</scope>
    <source>
        <strain evidence="4 5">BYS171W</strain>
    </source>
</reference>
<dbReference type="PRINTS" id="PR00455">
    <property type="entry name" value="HTHTETR"/>
</dbReference>
<gene>
    <name evidence="4" type="ORF">PQU92_08160</name>
</gene>
<dbReference type="InterPro" id="IPR009057">
    <property type="entry name" value="Homeodomain-like_sf"/>
</dbReference>
<feature type="DNA-binding region" description="H-T-H motif" evidence="2">
    <location>
        <begin position="37"/>
        <end position="56"/>
    </location>
</feature>
<protein>
    <submittedName>
        <fullName evidence="4">Helix-turn-helix domain containing protein</fullName>
    </submittedName>
</protein>
<feature type="domain" description="HTH tetR-type" evidence="3">
    <location>
        <begin position="14"/>
        <end position="74"/>
    </location>
</feature>